<proteinExistence type="predicted"/>
<evidence type="ECO:0000313" key="2">
    <source>
        <dbReference type="EMBL" id="KAJ7617753.1"/>
    </source>
</evidence>
<dbReference type="AlphaFoldDB" id="A0AAD7BDN6"/>
<feature type="chain" id="PRO_5041948649" evidence="1">
    <location>
        <begin position="24"/>
        <end position="187"/>
    </location>
</feature>
<keyword evidence="1" id="KW-0732">Signal</keyword>
<feature type="signal peptide" evidence="1">
    <location>
        <begin position="1"/>
        <end position="23"/>
    </location>
</feature>
<keyword evidence="3" id="KW-1185">Reference proteome</keyword>
<evidence type="ECO:0000256" key="1">
    <source>
        <dbReference type="SAM" id="SignalP"/>
    </source>
</evidence>
<organism evidence="2 3">
    <name type="scientific">Roridomyces roridus</name>
    <dbReference type="NCBI Taxonomy" id="1738132"/>
    <lineage>
        <taxon>Eukaryota</taxon>
        <taxon>Fungi</taxon>
        <taxon>Dikarya</taxon>
        <taxon>Basidiomycota</taxon>
        <taxon>Agaricomycotina</taxon>
        <taxon>Agaricomycetes</taxon>
        <taxon>Agaricomycetidae</taxon>
        <taxon>Agaricales</taxon>
        <taxon>Marasmiineae</taxon>
        <taxon>Mycenaceae</taxon>
        <taxon>Roridomyces</taxon>
    </lineage>
</organism>
<dbReference type="Proteomes" id="UP001221142">
    <property type="component" value="Unassembled WGS sequence"/>
</dbReference>
<name>A0AAD7BDN6_9AGAR</name>
<comment type="caution">
    <text evidence="2">The sequence shown here is derived from an EMBL/GenBank/DDBJ whole genome shotgun (WGS) entry which is preliminary data.</text>
</comment>
<dbReference type="EMBL" id="JARKIF010000020">
    <property type="protein sequence ID" value="KAJ7617753.1"/>
    <property type="molecule type" value="Genomic_DNA"/>
</dbReference>
<accession>A0AAD7BDN6</accession>
<gene>
    <name evidence="2" type="ORF">FB45DRAFT_214258</name>
</gene>
<evidence type="ECO:0000313" key="3">
    <source>
        <dbReference type="Proteomes" id="UP001221142"/>
    </source>
</evidence>
<sequence length="187" mass="19237">MFPIFTTLVVAILSTSLIKETSGATTINFVSPDEPGTSIIRAGETLRIIPGAANFNDATTYVLIDAVSSVVVVEPSTTIVEVAFPTTFTATYVGDASGATIEWGADESHSALGAVETCGFGTNGIGTCGETLPVDVFPEETIVIEYTGSVVAYAIPSVPSSASRMSAGIEFGMAVAVGILWLICTSI</sequence>
<reference evidence="2" key="1">
    <citation type="submission" date="2023-03" db="EMBL/GenBank/DDBJ databases">
        <title>Massive genome expansion in bonnet fungi (Mycena s.s.) driven by repeated elements and novel gene families across ecological guilds.</title>
        <authorList>
            <consortium name="Lawrence Berkeley National Laboratory"/>
            <person name="Harder C.B."/>
            <person name="Miyauchi S."/>
            <person name="Viragh M."/>
            <person name="Kuo A."/>
            <person name="Thoen E."/>
            <person name="Andreopoulos B."/>
            <person name="Lu D."/>
            <person name="Skrede I."/>
            <person name="Drula E."/>
            <person name="Henrissat B."/>
            <person name="Morin E."/>
            <person name="Kohler A."/>
            <person name="Barry K."/>
            <person name="LaButti K."/>
            <person name="Morin E."/>
            <person name="Salamov A."/>
            <person name="Lipzen A."/>
            <person name="Mereny Z."/>
            <person name="Hegedus B."/>
            <person name="Baldrian P."/>
            <person name="Stursova M."/>
            <person name="Weitz H."/>
            <person name="Taylor A."/>
            <person name="Grigoriev I.V."/>
            <person name="Nagy L.G."/>
            <person name="Martin F."/>
            <person name="Kauserud H."/>
        </authorList>
    </citation>
    <scope>NUCLEOTIDE SEQUENCE</scope>
    <source>
        <strain evidence="2">9284</strain>
    </source>
</reference>
<protein>
    <submittedName>
        <fullName evidence="2">Uncharacterized protein</fullName>
    </submittedName>
</protein>